<dbReference type="RefSeq" id="WP_245707354.1">
    <property type="nucleotide sequence ID" value="NZ_FNBE01000004.1"/>
</dbReference>
<evidence type="ECO:0000259" key="2">
    <source>
        <dbReference type="PROSITE" id="PS51352"/>
    </source>
</evidence>
<dbReference type="InterPro" id="IPR036249">
    <property type="entry name" value="Thioredoxin-like_sf"/>
</dbReference>
<accession>A0A1G7JGD5</accession>
<dbReference type="PANTHER" id="PTHR13887">
    <property type="entry name" value="GLUTATHIONE S-TRANSFERASE KAPPA"/>
    <property type="match status" value="1"/>
</dbReference>
<name>A0A1G7JGD5_PSEOR</name>
<evidence type="ECO:0000313" key="4">
    <source>
        <dbReference type="Proteomes" id="UP000198967"/>
    </source>
</evidence>
<reference evidence="3 4" key="1">
    <citation type="submission" date="2016-10" db="EMBL/GenBank/DDBJ databases">
        <authorList>
            <person name="de Groot N.N."/>
        </authorList>
    </citation>
    <scope>NUCLEOTIDE SEQUENCE [LARGE SCALE GENOMIC DNA]</scope>
    <source>
        <strain evidence="3 4">CGMCC 4.3143</strain>
    </source>
</reference>
<gene>
    <name evidence="3" type="ORF">SAMN05216377_10445</name>
</gene>
<keyword evidence="4" id="KW-1185">Reference proteome</keyword>
<evidence type="ECO:0000313" key="3">
    <source>
        <dbReference type="EMBL" id="SDF24000.1"/>
    </source>
</evidence>
<protein>
    <submittedName>
        <fullName evidence="3">Thioredoxin</fullName>
    </submittedName>
</protein>
<dbReference type="PANTHER" id="PTHR13887:SF55">
    <property type="entry name" value="SLR0313 PROTEIN"/>
    <property type="match status" value="1"/>
</dbReference>
<dbReference type="Proteomes" id="UP000198967">
    <property type="component" value="Unassembled WGS sequence"/>
</dbReference>
<sequence>MLDPPLGPYDHVQGHTDAPLTLLKYGDFECPYCRDAAPVIEEVRAELGDRLRFAFRHFPLAELHPHALAAATASEMAALEGRFWPMHASLYAPGPPRLTQADLREHAVRAGVDPDSVVWPRTRAVEDRVEADFNSGVRSGVRGTPTLFVNGEVYRGPVTVDLLLDALTSTTAAQ</sequence>
<dbReference type="Pfam" id="PF13462">
    <property type="entry name" value="Thioredoxin_4"/>
    <property type="match status" value="1"/>
</dbReference>
<dbReference type="EMBL" id="FNBE01000004">
    <property type="protein sequence ID" value="SDF24000.1"/>
    <property type="molecule type" value="Genomic_DNA"/>
</dbReference>
<dbReference type="AlphaFoldDB" id="A0A1G7JGD5"/>
<feature type="domain" description="Thioredoxin" evidence="2">
    <location>
        <begin position="1"/>
        <end position="172"/>
    </location>
</feature>
<dbReference type="PROSITE" id="PS51352">
    <property type="entry name" value="THIOREDOXIN_2"/>
    <property type="match status" value="1"/>
</dbReference>
<dbReference type="InterPro" id="IPR013766">
    <property type="entry name" value="Thioredoxin_domain"/>
</dbReference>
<proteinExistence type="inferred from homology"/>
<dbReference type="Gene3D" id="3.40.30.10">
    <property type="entry name" value="Glutaredoxin"/>
    <property type="match status" value="1"/>
</dbReference>
<dbReference type="STRING" id="366584.SAMN05216377_10445"/>
<evidence type="ECO:0000256" key="1">
    <source>
        <dbReference type="ARBA" id="ARBA00005791"/>
    </source>
</evidence>
<dbReference type="SUPFAM" id="SSF52833">
    <property type="entry name" value="Thioredoxin-like"/>
    <property type="match status" value="1"/>
</dbReference>
<dbReference type="InterPro" id="IPR012336">
    <property type="entry name" value="Thioredoxin-like_fold"/>
</dbReference>
<comment type="similarity">
    <text evidence="1">Belongs to the thioredoxin family. DsbA subfamily.</text>
</comment>
<organism evidence="3 4">
    <name type="scientific">Pseudonocardia oroxyli</name>
    <dbReference type="NCBI Taxonomy" id="366584"/>
    <lineage>
        <taxon>Bacteria</taxon>
        <taxon>Bacillati</taxon>
        <taxon>Actinomycetota</taxon>
        <taxon>Actinomycetes</taxon>
        <taxon>Pseudonocardiales</taxon>
        <taxon>Pseudonocardiaceae</taxon>
        <taxon>Pseudonocardia</taxon>
    </lineage>
</organism>